<evidence type="ECO:0000256" key="6">
    <source>
        <dbReference type="RuleBase" id="RU003345"/>
    </source>
</evidence>
<evidence type="ECO:0000313" key="10">
    <source>
        <dbReference type="Proteomes" id="UP001353858"/>
    </source>
</evidence>
<reference evidence="10" key="1">
    <citation type="submission" date="2023-01" db="EMBL/GenBank/DDBJ databases">
        <title>Key to firefly adult light organ development and bioluminescence: homeobox transcription factors regulate luciferase expression and transportation to peroxisome.</title>
        <authorList>
            <person name="Fu X."/>
        </authorList>
    </citation>
    <scope>NUCLEOTIDE SEQUENCE [LARGE SCALE GENOMIC DNA]</scope>
</reference>
<name>A0AAN7P0S2_9COLE</name>
<gene>
    <name evidence="9" type="ORF">RN001_013929</name>
</gene>
<dbReference type="PROSITE" id="PS00687">
    <property type="entry name" value="ALDEHYDE_DEHYDR_GLU"/>
    <property type="match status" value="1"/>
</dbReference>
<dbReference type="Pfam" id="PF00171">
    <property type="entry name" value="Aldedh"/>
    <property type="match status" value="1"/>
</dbReference>
<keyword evidence="7" id="KW-1133">Transmembrane helix</keyword>
<dbReference type="SUPFAM" id="SSF53720">
    <property type="entry name" value="ALDH-like"/>
    <property type="match status" value="1"/>
</dbReference>
<dbReference type="PIRSF" id="PIRSF036492">
    <property type="entry name" value="ALDH"/>
    <property type="match status" value="1"/>
</dbReference>
<dbReference type="InterPro" id="IPR016162">
    <property type="entry name" value="Ald_DH_N"/>
</dbReference>
<dbReference type="InterPro" id="IPR029510">
    <property type="entry name" value="Ald_DH_CS_GLU"/>
</dbReference>
<dbReference type="FunFam" id="3.40.309.10:FF:000003">
    <property type="entry name" value="Aldehyde dehydrogenase"/>
    <property type="match status" value="1"/>
</dbReference>
<comment type="caution">
    <text evidence="9">The sequence shown here is derived from an EMBL/GenBank/DDBJ whole genome shotgun (WGS) entry which is preliminary data.</text>
</comment>
<dbReference type="Gene3D" id="3.40.605.10">
    <property type="entry name" value="Aldehyde Dehydrogenase, Chain A, domain 1"/>
    <property type="match status" value="1"/>
</dbReference>
<accession>A0AAN7P0S2</accession>
<dbReference type="InterPro" id="IPR015590">
    <property type="entry name" value="Aldehyde_DH_dom"/>
</dbReference>
<dbReference type="GO" id="GO:0006081">
    <property type="term" value="P:aldehyde metabolic process"/>
    <property type="evidence" value="ECO:0007669"/>
    <property type="project" value="InterPro"/>
</dbReference>
<dbReference type="GO" id="GO:0004029">
    <property type="term" value="F:aldehyde dehydrogenase (NAD+) activity"/>
    <property type="evidence" value="ECO:0007669"/>
    <property type="project" value="TreeGrafter"/>
</dbReference>
<dbReference type="InterPro" id="IPR016163">
    <property type="entry name" value="Ald_DH_C"/>
</dbReference>
<dbReference type="PANTHER" id="PTHR43570:SF16">
    <property type="entry name" value="ALDEHYDE DEHYDROGENASE TYPE III, ISOFORM Q"/>
    <property type="match status" value="1"/>
</dbReference>
<evidence type="ECO:0000256" key="3">
    <source>
        <dbReference type="PIRNR" id="PIRNR036492"/>
    </source>
</evidence>
<evidence type="ECO:0000256" key="5">
    <source>
        <dbReference type="PROSITE-ProRule" id="PRU10007"/>
    </source>
</evidence>
<dbReference type="AlphaFoldDB" id="A0AAN7P0S2"/>
<dbReference type="PANTHER" id="PTHR43570">
    <property type="entry name" value="ALDEHYDE DEHYDROGENASE"/>
    <property type="match status" value="1"/>
</dbReference>
<dbReference type="InterPro" id="IPR016161">
    <property type="entry name" value="Ald_DH/histidinol_DH"/>
</dbReference>
<dbReference type="GO" id="GO:0005737">
    <property type="term" value="C:cytoplasm"/>
    <property type="evidence" value="ECO:0007669"/>
    <property type="project" value="TreeGrafter"/>
</dbReference>
<protein>
    <recommendedName>
        <fullName evidence="3">Aldehyde dehydrogenase</fullName>
    </recommendedName>
</protein>
<evidence type="ECO:0000256" key="7">
    <source>
        <dbReference type="SAM" id="Phobius"/>
    </source>
</evidence>
<evidence type="ECO:0000256" key="4">
    <source>
        <dbReference type="PIRSR" id="PIRSR036492-1"/>
    </source>
</evidence>
<keyword evidence="2 3" id="KW-0560">Oxidoreductase</keyword>
<proteinExistence type="inferred from homology"/>
<feature type="active site" evidence="4 5">
    <location>
        <position position="116"/>
    </location>
</feature>
<sequence>MDEVLIFNDPYGVVLVIGAWNYPIHVSLTPMIAAIAAGNTVILKPSEVAVASANIISDLIPKYLDKECYKVILADSKDTSSLLEERFDYIFFTGSSKIGRIVHSAANKYLTPTTLELGGKSPVIIDNTANVDIAARRILWGKCMNVGQTCVAPDYLLCNKEVGQKFINSAKNVLNEWYGENAEVSPDLGRIINDNHFHRISNLIAPEKVVVGGKSNAEDRFIQPTILDDVHPNDKIMQEEIFGPVLPIVYVDDVKDAVKYVNSNDKPLALYLFSTDKKTIDFVLNNTFSGGVTVNDTVMHVTLDNAPFGGVGNSGMGTYHGKYGFDTFVHKKAVLIKNLGAMGERIGSVRYPPYTESKLNTLVKLLKLQPPFSFKYAKNFLIFSVGILFAILFNTLDATYKKYKPR</sequence>
<keyword evidence="7" id="KW-0472">Membrane</keyword>
<evidence type="ECO:0000313" key="9">
    <source>
        <dbReference type="EMBL" id="KAK4874569.1"/>
    </source>
</evidence>
<keyword evidence="7" id="KW-0812">Transmembrane</keyword>
<evidence type="ECO:0000259" key="8">
    <source>
        <dbReference type="Pfam" id="PF00171"/>
    </source>
</evidence>
<dbReference type="Proteomes" id="UP001353858">
    <property type="component" value="Unassembled WGS sequence"/>
</dbReference>
<evidence type="ECO:0000256" key="2">
    <source>
        <dbReference type="ARBA" id="ARBA00023002"/>
    </source>
</evidence>
<feature type="domain" description="Aldehyde dehydrogenase" evidence="8">
    <location>
        <begin position="5"/>
        <end position="334"/>
    </location>
</feature>
<comment type="similarity">
    <text evidence="1 3 6">Belongs to the aldehyde dehydrogenase family.</text>
</comment>
<evidence type="ECO:0000256" key="1">
    <source>
        <dbReference type="ARBA" id="ARBA00009986"/>
    </source>
</evidence>
<feature type="active site" evidence="4">
    <location>
        <position position="150"/>
    </location>
</feature>
<organism evidence="9 10">
    <name type="scientific">Aquatica leii</name>
    <dbReference type="NCBI Taxonomy" id="1421715"/>
    <lineage>
        <taxon>Eukaryota</taxon>
        <taxon>Metazoa</taxon>
        <taxon>Ecdysozoa</taxon>
        <taxon>Arthropoda</taxon>
        <taxon>Hexapoda</taxon>
        <taxon>Insecta</taxon>
        <taxon>Pterygota</taxon>
        <taxon>Neoptera</taxon>
        <taxon>Endopterygota</taxon>
        <taxon>Coleoptera</taxon>
        <taxon>Polyphaga</taxon>
        <taxon>Elateriformia</taxon>
        <taxon>Elateroidea</taxon>
        <taxon>Lampyridae</taxon>
        <taxon>Luciolinae</taxon>
        <taxon>Aquatica</taxon>
    </lineage>
</organism>
<feature type="transmembrane region" description="Helical" evidence="7">
    <location>
        <begin position="380"/>
        <end position="400"/>
    </location>
</feature>
<dbReference type="Gene3D" id="3.40.309.10">
    <property type="entry name" value="Aldehyde Dehydrogenase, Chain A, domain 2"/>
    <property type="match status" value="1"/>
</dbReference>
<dbReference type="EMBL" id="JARPUR010000006">
    <property type="protein sequence ID" value="KAK4874569.1"/>
    <property type="molecule type" value="Genomic_DNA"/>
</dbReference>
<keyword evidence="10" id="KW-1185">Reference proteome</keyword>
<dbReference type="InterPro" id="IPR012394">
    <property type="entry name" value="Aldehyde_DH_NAD(P)"/>
</dbReference>